<proteinExistence type="predicted"/>
<dbReference type="EMBL" id="BART01010415">
    <property type="protein sequence ID" value="GAG88701.1"/>
    <property type="molecule type" value="Genomic_DNA"/>
</dbReference>
<protein>
    <submittedName>
        <fullName evidence="1">Uncharacterized protein</fullName>
    </submittedName>
</protein>
<comment type="caution">
    <text evidence="1">The sequence shown here is derived from an EMBL/GenBank/DDBJ whole genome shotgun (WGS) entry which is preliminary data.</text>
</comment>
<organism evidence="1">
    <name type="scientific">marine sediment metagenome</name>
    <dbReference type="NCBI Taxonomy" id="412755"/>
    <lineage>
        <taxon>unclassified sequences</taxon>
        <taxon>metagenomes</taxon>
        <taxon>ecological metagenomes</taxon>
    </lineage>
</organism>
<accession>X1CWV7</accession>
<name>X1CWV7_9ZZZZ</name>
<dbReference type="AlphaFoldDB" id="X1CWV7"/>
<reference evidence="1" key="1">
    <citation type="journal article" date="2014" name="Front. Microbiol.">
        <title>High frequency of phylogenetically diverse reductive dehalogenase-homologous genes in deep subseafloor sedimentary metagenomes.</title>
        <authorList>
            <person name="Kawai M."/>
            <person name="Futagami T."/>
            <person name="Toyoda A."/>
            <person name="Takaki Y."/>
            <person name="Nishi S."/>
            <person name="Hori S."/>
            <person name="Arai W."/>
            <person name="Tsubouchi T."/>
            <person name="Morono Y."/>
            <person name="Uchiyama I."/>
            <person name="Ito T."/>
            <person name="Fujiyama A."/>
            <person name="Inagaki F."/>
            <person name="Takami H."/>
        </authorList>
    </citation>
    <scope>NUCLEOTIDE SEQUENCE</scope>
    <source>
        <strain evidence="1">Expedition CK06-06</strain>
    </source>
</reference>
<sequence>MINYFKKDILINRFILITKFFNFPTQNLTEEITVGKHGFNY</sequence>
<evidence type="ECO:0000313" key="1">
    <source>
        <dbReference type="EMBL" id="GAG88701.1"/>
    </source>
</evidence>
<gene>
    <name evidence="1" type="ORF">S01H4_22658</name>
</gene>